<name>A0ABN7VS21_GIGMA</name>
<protein>
    <submittedName>
        <fullName evidence="1">17692_t:CDS:1</fullName>
    </submittedName>
</protein>
<proteinExistence type="predicted"/>
<evidence type="ECO:0000313" key="2">
    <source>
        <dbReference type="Proteomes" id="UP000789901"/>
    </source>
</evidence>
<sequence>MSYFDPSQDEAFESSLYDLCGVVQNSYNMTNENIELANELSFLTAEYIQHAKESKL</sequence>
<gene>
    <name evidence="1" type="ORF">GMARGA_LOCUS21485</name>
</gene>
<organism evidence="1 2">
    <name type="scientific">Gigaspora margarita</name>
    <dbReference type="NCBI Taxonomy" id="4874"/>
    <lineage>
        <taxon>Eukaryota</taxon>
        <taxon>Fungi</taxon>
        <taxon>Fungi incertae sedis</taxon>
        <taxon>Mucoromycota</taxon>
        <taxon>Glomeromycotina</taxon>
        <taxon>Glomeromycetes</taxon>
        <taxon>Diversisporales</taxon>
        <taxon>Gigasporaceae</taxon>
        <taxon>Gigaspora</taxon>
    </lineage>
</organism>
<keyword evidence="2" id="KW-1185">Reference proteome</keyword>
<comment type="caution">
    <text evidence="1">The sequence shown here is derived from an EMBL/GenBank/DDBJ whole genome shotgun (WGS) entry which is preliminary data.</text>
</comment>
<accession>A0ABN7VS21</accession>
<reference evidence="1 2" key="1">
    <citation type="submission" date="2021-06" db="EMBL/GenBank/DDBJ databases">
        <authorList>
            <person name="Kallberg Y."/>
            <person name="Tangrot J."/>
            <person name="Rosling A."/>
        </authorList>
    </citation>
    <scope>NUCLEOTIDE SEQUENCE [LARGE SCALE GENOMIC DNA]</scope>
    <source>
        <strain evidence="1 2">120-4 pot B 10/14</strain>
    </source>
</reference>
<dbReference type="EMBL" id="CAJVQB010019882">
    <property type="protein sequence ID" value="CAG8792640.1"/>
    <property type="molecule type" value="Genomic_DNA"/>
</dbReference>
<dbReference type="Proteomes" id="UP000789901">
    <property type="component" value="Unassembled WGS sequence"/>
</dbReference>
<evidence type="ECO:0000313" key="1">
    <source>
        <dbReference type="EMBL" id="CAG8792640.1"/>
    </source>
</evidence>